<proteinExistence type="predicted"/>
<dbReference type="Proteomes" id="UP000779507">
    <property type="component" value="Unassembled WGS sequence"/>
</dbReference>
<comment type="caution">
    <text evidence="1">The sequence shown here is derived from an EMBL/GenBank/DDBJ whole genome shotgun (WGS) entry which is preliminary data.</text>
</comment>
<accession>A0ABX2FTB1</accession>
<sequence length="113" mass="12826">MKNLVLAFLIITFFIGCSQNSEPIKQDVYGYKLPKYGSLFVQFEWATISTRGFTDSIIFESWEFRDSTTDKGGIYRVPINRKIIKSKGSGLIQGGGCRLVYGLHPALLRQVRQ</sequence>
<reference evidence="1 2" key="1">
    <citation type="submission" date="2020-05" db="EMBL/GenBank/DDBJ databases">
        <title>Genomic Encyclopedia of Type Strains, Phase IV (KMG-V): Genome sequencing to study the core and pangenomes of soil and plant-associated prokaryotes.</title>
        <authorList>
            <person name="Whitman W."/>
        </authorList>
    </citation>
    <scope>NUCLEOTIDE SEQUENCE [LARGE SCALE GENOMIC DNA]</scope>
    <source>
        <strain evidence="1 2">9A</strain>
    </source>
</reference>
<name>A0ABX2FTB1_9BACT</name>
<protein>
    <recommendedName>
        <fullName evidence="3">Lipoprotein</fullName>
    </recommendedName>
</protein>
<evidence type="ECO:0000313" key="1">
    <source>
        <dbReference type="EMBL" id="NRT20428.1"/>
    </source>
</evidence>
<evidence type="ECO:0000313" key="2">
    <source>
        <dbReference type="Proteomes" id="UP000779507"/>
    </source>
</evidence>
<gene>
    <name evidence="1" type="ORF">HNP98_003269</name>
</gene>
<dbReference type="RefSeq" id="WP_173811198.1">
    <property type="nucleotide sequence ID" value="NZ_JABSNP010000016.1"/>
</dbReference>
<evidence type="ECO:0008006" key="3">
    <source>
        <dbReference type="Google" id="ProtNLM"/>
    </source>
</evidence>
<keyword evidence="2" id="KW-1185">Reference proteome</keyword>
<dbReference type="EMBL" id="JABSNP010000016">
    <property type="protein sequence ID" value="NRT20428.1"/>
    <property type="molecule type" value="Genomic_DNA"/>
</dbReference>
<organism evidence="1 2">
    <name type="scientific">Hymenobacter caeli</name>
    <dbReference type="NCBI Taxonomy" id="2735894"/>
    <lineage>
        <taxon>Bacteria</taxon>
        <taxon>Pseudomonadati</taxon>
        <taxon>Bacteroidota</taxon>
        <taxon>Cytophagia</taxon>
        <taxon>Cytophagales</taxon>
        <taxon>Hymenobacteraceae</taxon>
        <taxon>Hymenobacter</taxon>
    </lineage>
</organism>
<dbReference type="PROSITE" id="PS51257">
    <property type="entry name" value="PROKAR_LIPOPROTEIN"/>
    <property type="match status" value="1"/>
</dbReference>